<reference evidence="4" key="1">
    <citation type="submission" date="2011-04" db="EMBL/GenBank/DDBJ databases">
        <title>Evolution of plant cell wall degrading machinery underlies the functional diversity of forest fungi.</title>
        <authorList>
            <consortium name="US DOE Joint Genome Institute (JGI-PGF)"/>
            <person name="Eastwood D.C."/>
            <person name="Floudas D."/>
            <person name="Binder M."/>
            <person name="Majcherczyk A."/>
            <person name="Schneider P."/>
            <person name="Aerts A."/>
            <person name="Asiegbu F.O."/>
            <person name="Baker S.E."/>
            <person name="Barry K."/>
            <person name="Bendiksby M."/>
            <person name="Blumentritt M."/>
            <person name="Coutinho P.M."/>
            <person name="Cullen D."/>
            <person name="Cullen D."/>
            <person name="Gathman A."/>
            <person name="Goodell B."/>
            <person name="Henrissat B."/>
            <person name="Ihrmark K."/>
            <person name="Kauserud H."/>
            <person name="Kohler A."/>
            <person name="LaButti K."/>
            <person name="Lapidus A."/>
            <person name="Lavin J.L."/>
            <person name="Lee Y.-H."/>
            <person name="Lindquist E."/>
            <person name="Lilly W."/>
            <person name="Lucas S."/>
            <person name="Morin E."/>
            <person name="Murat C."/>
            <person name="Oguiza J.A."/>
            <person name="Park J."/>
            <person name="Pisabarro A.G."/>
            <person name="Riley R."/>
            <person name="Rosling A."/>
            <person name="Salamov A."/>
            <person name="Schmidt O."/>
            <person name="Schmutz J."/>
            <person name="Skrede I."/>
            <person name="Stenlid J."/>
            <person name="Wiebenga A."/>
            <person name="Xie X."/>
            <person name="Kues U."/>
            <person name="Hibbett D.S."/>
            <person name="Hoffmeister D."/>
            <person name="Hogberg N."/>
            <person name="Martin F."/>
            <person name="Grigoriev I.V."/>
            <person name="Watkinson S.C."/>
        </authorList>
    </citation>
    <scope>NUCLEOTIDE SEQUENCE</scope>
    <source>
        <strain evidence="4">S7.9</strain>
    </source>
</reference>
<dbReference type="OrthoDB" id="5976022at2759"/>
<dbReference type="SUPFAM" id="SSF56300">
    <property type="entry name" value="Metallo-dependent phosphatases"/>
    <property type="match status" value="1"/>
</dbReference>
<dbReference type="GO" id="GO:0016787">
    <property type="term" value="F:hydrolase activity"/>
    <property type="evidence" value="ECO:0007669"/>
    <property type="project" value="InterPro"/>
</dbReference>
<protein>
    <recommendedName>
        <fullName evidence="3">Calcineurin-like phosphoesterase domain-containing protein</fullName>
    </recommendedName>
</protein>
<dbReference type="EMBL" id="GL945434">
    <property type="protein sequence ID" value="EGO24457.1"/>
    <property type="molecule type" value="Genomic_DNA"/>
</dbReference>
<feature type="compositionally biased region" description="Polar residues" evidence="1">
    <location>
        <begin position="236"/>
        <end position="250"/>
    </location>
</feature>
<dbReference type="PANTHER" id="PTHR46546">
    <property type="entry name" value="SHEWANELLA-LIKE PROTEIN PHOSPHATASE 1"/>
    <property type="match status" value="1"/>
</dbReference>
<proteinExistence type="predicted"/>
<sequence length="435" mass="47498">MSRLPLLSLLVFPLLALSLALYAQSSLATFATASPFGFKLPLAVSTFVTFVQAQIQAPFSTGQQNTDELSTHQSPEKVVDVESNGHADARAPYSRHIIAVGDIHGDFDNAQKVLQMAGVVDENNEWSGKVDVFVQTGDVIDRGDDTIDLFRWFDELREQAEAVGGIMLTHLGNHEIMNAIGDWRYVYPAEIESFGGVAARQKVLSSGWLGKAWATNYTVASRLPLHPSLGPPNTDYPPSNTSPHQKANTGPLSHAAFAFVHGGLAPTYPDLVPFPSAINNLGSSLLHKLRKRAPQPPPHPPNAYPGLPAGSTREEVRLYGSDGPLWYRGWAESEEAKICSQIDEVLQKTGTRRMIMGHTPNFEHVVSRCEGKAIIIDTGISHAYGGVLSALSITYNLIPVKGGGWKEQEIVKALYSEADDELVIEVERDLVEDLW</sequence>
<dbReference type="AlphaFoldDB" id="F8NWY2"/>
<feature type="signal peptide" evidence="2">
    <location>
        <begin position="1"/>
        <end position="20"/>
    </location>
</feature>
<organism>
    <name type="scientific">Serpula lacrymans var. lacrymans (strain S7.9)</name>
    <name type="common">Dry rot fungus</name>
    <dbReference type="NCBI Taxonomy" id="578457"/>
    <lineage>
        <taxon>Eukaryota</taxon>
        <taxon>Fungi</taxon>
        <taxon>Dikarya</taxon>
        <taxon>Basidiomycota</taxon>
        <taxon>Agaricomycotina</taxon>
        <taxon>Agaricomycetes</taxon>
        <taxon>Agaricomycetidae</taxon>
        <taxon>Boletales</taxon>
        <taxon>Coniophorineae</taxon>
        <taxon>Serpulaceae</taxon>
        <taxon>Serpula</taxon>
    </lineage>
</organism>
<evidence type="ECO:0000313" key="4">
    <source>
        <dbReference type="EMBL" id="EGO24457.1"/>
    </source>
</evidence>
<evidence type="ECO:0000256" key="1">
    <source>
        <dbReference type="SAM" id="MobiDB-lite"/>
    </source>
</evidence>
<dbReference type="RefSeq" id="XP_007318476.1">
    <property type="nucleotide sequence ID" value="XM_007318414.1"/>
</dbReference>
<dbReference type="Pfam" id="PF00149">
    <property type="entry name" value="Metallophos"/>
    <property type="match status" value="1"/>
</dbReference>
<feature type="chain" id="PRO_5003376451" description="Calcineurin-like phosphoesterase domain-containing protein" evidence="2">
    <location>
        <begin position="21"/>
        <end position="435"/>
    </location>
</feature>
<dbReference type="HOGENOM" id="CLU_042543_3_0_1"/>
<evidence type="ECO:0000259" key="3">
    <source>
        <dbReference type="Pfam" id="PF00149"/>
    </source>
</evidence>
<gene>
    <name evidence="4" type="ORF">SERLADRAFT_467811</name>
</gene>
<dbReference type="KEGG" id="sla:SERLADRAFT_467811"/>
<dbReference type="Gene3D" id="3.60.21.10">
    <property type="match status" value="1"/>
</dbReference>
<feature type="domain" description="Calcineurin-like phosphoesterase" evidence="3">
    <location>
        <begin position="96"/>
        <end position="194"/>
    </location>
</feature>
<dbReference type="Proteomes" id="UP000008064">
    <property type="component" value="Unassembled WGS sequence"/>
</dbReference>
<evidence type="ECO:0000256" key="2">
    <source>
        <dbReference type="SAM" id="SignalP"/>
    </source>
</evidence>
<feature type="region of interest" description="Disordered" evidence="1">
    <location>
        <begin position="226"/>
        <end position="250"/>
    </location>
</feature>
<dbReference type="PANTHER" id="PTHR46546:SF4">
    <property type="entry name" value="SHEWANELLA-LIKE PROTEIN PHOSPHATASE 1"/>
    <property type="match status" value="1"/>
</dbReference>
<dbReference type="InterPro" id="IPR004843">
    <property type="entry name" value="Calcineurin-like_PHP"/>
</dbReference>
<accession>F8NWY2</accession>
<keyword evidence="2" id="KW-0732">Signal</keyword>
<name>F8NWY2_SERL9</name>
<dbReference type="InterPro" id="IPR029052">
    <property type="entry name" value="Metallo-depent_PP-like"/>
</dbReference>
<dbReference type="GeneID" id="18819293"/>